<evidence type="ECO:0000313" key="2">
    <source>
        <dbReference type="Proteomes" id="UP001301152"/>
    </source>
</evidence>
<proteinExistence type="predicted"/>
<keyword evidence="2" id="KW-1185">Reference proteome</keyword>
<feature type="non-terminal residue" evidence="1">
    <location>
        <position position="459"/>
    </location>
</feature>
<protein>
    <recommendedName>
        <fullName evidence="3">Autotransporter domain-containing protein</fullName>
    </recommendedName>
</protein>
<dbReference type="SUPFAM" id="SSF51126">
    <property type="entry name" value="Pectin lyase-like"/>
    <property type="match status" value="1"/>
</dbReference>
<dbReference type="InterPro" id="IPR011050">
    <property type="entry name" value="Pectin_lyase_fold/virulence"/>
</dbReference>
<organism evidence="1 2">
    <name type="scientific">Acetobacter thailandicus</name>
    <dbReference type="NCBI Taxonomy" id="1502842"/>
    <lineage>
        <taxon>Bacteria</taxon>
        <taxon>Pseudomonadati</taxon>
        <taxon>Pseudomonadota</taxon>
        <taxon>Alphaproteobacteria</taxon>
        <taxon>Acetobacterales</taxon>
        <taxon>Acetobacteraceae</taxon>
        <taxon>Acetobacter</taxon>
    </lineage>
</organism>
<comment type="caution">
    <text evidence="1">The sequence shown here is derived from an EMBL/GenBank/DDBJ whole genome shotgun (WGS) entry which is preliminary data.</text>
</comment>
<dbReference type="Gene3D" id="2.160.20.20">
    <property type="match status" value="1"/>
</dbReference>
<gene>
    <name evidence="1" type="ORF">OQ497_12940</name>
</gene>
<dbReference type="InterPro" id="IPR012332">
    <property type="entry name" value="Autotransporter_pectin_lyase_C"/>
</dbReference>
<accession>A0ABT3QHS8</accession>
<evidence type="ECO:0008006" key="3">
    <source>
        <dbReference type="Google" id="ProtNLM"/>
    </source>
</evidence>
<dbReference type="EMBL" id="JAPIUZ010000025">
    <property type="protein sequence ID" value="MCX2564829.1"/>
    <property type="molecule type" value="Genomic_DNA"/>
</dbReference>
<dbReference type="Proteomes" id="UP001301152">
    <property type="component" value="Unassembled WGS sequence"/>
</dbReference>
<dbReference type="RefSeq" id="WP_265793394.1">
    <property type="nucleotide sequence ID" value="NZ_JAPIUZ010000025.1"/>
</dbReference>
<evidence type="ECO:0000313" key="1">
    <source>
        <dbReference type="EMBL" id="MCX2564829.1"/>
    </source>
</evidence>
<reference evidence="1 2" key="1">
    <citation type="submission" date="2022-11" db="EMBL/GenBank/DDBJ databases">
        <title>Genome sequencing of Acetobacter type strain.</title>
        <authorList>
            <person name="Heo J."/>
            <person name="Lee D."/>
            <person name="Han B.-H."/>
            <person name="Hong S.-B."/>
            <person name="Kwon S.-W."/>
        </authorList>
    </citation>
    <scope>NUCLEOTIDE SEQUENCE [LARGE SCALE GENOMIC DNA]</scope>
    <source>
        <strain evidence="1 2">KACC 21253</strain>
    </source>
</reference>
<name>A0ABT3QHS8_9PROT</name>
<feature type="non-terminal residue" evidence="1">
    <location>
        <position position="1"/>
    </location>
</feature>
<sequence length="459" mass="45212">VSGGYWIAIKGSDGITYYESATGTGSSATPIAGATKYTGPIIISRGSLTVASGAVASGAYISGGNNNLYILSGGILESSVNVNGWTYVSSGGISSDNILVSDAGHVYAGGSSVSDSIIAGNSQDGNGDTFYINSGGYVGGNTVVGSGATLDATAGNAIIVSPVNVENGGTLKITSAGQTLGSQKENSGIANTDPTVSYPKAPSGASIVSGGYWIAIKGSDGITYYESATGTGSSATPIAGATKYTGPIIISRGSLTVASGAVASGAYISGGNNNLYILSGGVLESSVNVNGWTYVSSGGISSDNTLVSDAGHVYAGGSAVSTTFLAGNSSDGGSDTYYIDKGSFISGNTINGSGSILNINSQANIEQPITYYIMEPHPGYLSANTVSGGYWIAIKGSDGITYYESATGTGSSATPIAGATKYTGPIIISRGSLTVASGAVASGAYISGGNNNLYILSGG</sequence>